<evidence type="ECO:0000313" key="9">
    <source>
        <dbReference type="EMBL" id="UYV67702.1"/>
    </source>
</evidence>
<feature type="domain" description="RRM" evidence="7">
    <location>
        <begin position="1142"/>
        <end position="1220"/>
    </location>
</feature>
<dbReference type="InterPro" id="IPR000504">
    <property type="entry name" value="RRM_dom"/>
</dbReference>
<dbReference type="PROSITE" id="PS50102">
    <property type="entry name" value="RRM"/>
    <property type="match status" value="1"/>
</dbReference>
<dbReference type="SUPFAM" id="SSF54928">
    <property type="entry name" value="RNA-binding domain, RBD"/>
    <property type="match status" value="1"/>
</dbReference>
<reference evidence="9 10" key="1">
    <citation type="submission" date="2022-01" db="EMBL/GenBank/DDBJ databases">
        <title>A chromosomal length assembly of Cordylochernes scorpioides.</title>
        <authorList>
            <person name="Zeh D."/>
            <person name="Zeh J."/>
        </authorList>
    </citation>
    <scope>NUCLEOTIDE SEQUENCE [LARGE SCALE GENOMIC DNA]</scope>
    <source>
        <strain evidence="9">IN4F17</strain>
        <tissue evidence="9">Whole Body</tissue>
    </source>
</reference>
<dbReference type="InterPro" id="IPR025724">
    <property type="entry name" value="GAG-pre-integrase_dom"/>
</dbReference>
<gene>
    <name evidence="9" type="ORF">LAZ67_5001649</name>
</gene>
<evidence type="ECO:0000256" key="5">
    <source>
        <dbReference type="PROSITE-ProRule" id="PRU00176"/>
    </source>
</evidence>
<evidence type="ECO:0000313" key="10">
    <source>
        <dbReference type="Proteomes" id="UP001235939"/>
    </source>
</evidence>
<keyword evidence="2" id="KW-0378">Hydrolase</keyword>
<dbReference type="SUPFAM" id="SSF53098">
    <property type="entry name" value="Ribonuclease H-like"/>
    <property type="match status" value="1"/>
</dbReference>
<dbReference type="InterPro" id="IPR013103">
    <property type="entry name" value="RVT_2"/>
</dbReference>
<dbReference type="InterPro" id="IPR043502">
    <property type="entry name" value="DNA/RNA_pol_sf"/>
</dbReference>
<dbReference type="InterPro" id="IPR026896">
    <property type="entry name" value="CSTF_C"/>
</dbReference>
<dbReference type="InterPro" id="IPR035979">
    <property type="entry name" value="RBD_domain_sf"/>
</dbReference>
<feature type="compositionally biased region" description="Low complexity" evidence="6">
    <location>
        <begin position="1693"/>
        <end position="1710"/>
    </location>
</feature>
<dbReference type="PROSITE" id="PS50994">
    <property type="entry name" value="INTEGRASE"/>
    <property type="match status" value="1"/>
</dbReference>
<evidence type="ECO:0000259" key="8">
    <source>
        <dbReference type="PROSITE" id="PS50994"/>
    </source>
</evidence>
<dbReference type="SUPFAM" id="SSF56672">
    <property type="entry name" value="DNA/RNA polymerases"/>
    <property type="match status" value="1"/>
</dbReference>
<name>A0ABY6KGW9_9ARAC</name>
<feature type="domain" description="Integrase catalytic" evidence="8">
    <location>
        <begin position="464"/>
        <end position="561"/>
    </location>
</feature>
<protein>
    <submittedName>
        <fullName evidence="9">Uncharacterized protein</fullName>
    </submittedName>
</protein>
<dbReference type="Pfam" id="PF14304">
    <property type="entry name" value="CSTF_C"/>
    <property type="match status" value="1"/>
</dbReference>
<comment type="subcellular location">
    <subcellularLocation>
        <location evidence="1">Nucleus</location>
    </subcellularLocation>
</comment>
<feature type="compositionally biased region" description="Basic and acidic residues" evidence="6">
    <location>
        <begin position="1581"/>
        <end position="1628"/>
    </location>
</feature>
<keyword evidence="2" id="KW-0064">Aspartyl protease</keyword>
<dbReference type="CDD" id="cd09272">
    <property type="entry name" value="RNase_HI_RT_Ty1"/>
    <property type="match status" value="1"/>
</dbReference>
<evidence type="ECO:0000256" key="4">
    <source>
        <dbReference type="ARBA" id="ARBA00023242"/>
    </source>
</evidence>
<organism evidence="9 10">
    <name type="scientific">Cordylochernes scorpioides</name>
    <dbReference type="NCBI Taxonomy" id="51811"/>
    <lineage>
        <taxon>Eukaryota</taxon>
        <taxon>Metazoa</taxon>
        <taxon>Ecdysozoa</taxon>
        <taxon>Arthropoda</taxon>
        <taxon>Chelicerata</taxon>
        <taxon>Arachnida</taxon>
        <taxon>Pseudoscorpiones</taxon>
        <taxon>Cheliferoidea</taxon>
        <taxon>Chernetidae</taxon>
        <taxon>Cordylochernes</taxon>
    </lineage>
</organism>
<dbReference type="InterPro" id="IPR025742">
    <property type="entry name" value="CSTF2_hinge"/>
</dbReference>
<dbReference type="Pfam" id="PF14223">
    <property type="entry name" value="Retrotran_gag_2"/>
    <property type="match status" value="1"/>
</dbReference>
<feature type="compositionally biased region" description="Polar residues" evidence="6">
    <location>
        <begin position="1637"/>
        <end position="1646"/>
    </location>
</feature>
<dbReference type="Gene3D" id="3.30.420.10">
    <property type="entry name" value="Ribonuclease H-like superfamily/Ribonuclease H"/>
    <property type="match status" value="1"/>
</dbReference>
<evidence type="ECO:0000256" key="1">
    <source>
        <dbReference type="ARBA" id="ARBA00004123"/>
    </source>
</evidence>
<dbReference type="Pfam" id="PF14327">
    <property type="entry name" value="CSTF2_hinge"/>
    <property type="match status" value="1"/>
</dbReference>
<dbReference type="InterPro" id="IPR038192">
    <property type="entry name" value="CSTF_C_sf"/>
</dbReference>
<keyword evidence="10" id="KW-1185">Reference proteome</keyword>
<dbReference type="Proteomes" id="UP001235939">
    <property type="component" value="Chromosome 05"/>
</dbReference>
<dbReference type="Gene3D" id="3.30.70.330">
    <property type="match status" value="1"/>
</dbReference>
<dbReference type="Pfam" id="PF13976">
    <property type="entry name" value="gag_pre-integrs"/>
    <property type="match status" value="1"/>
</dbReference>
<evidence type="ECO:0000259" key="7">
    <source>
        <dbReference type="PROSITE" id="PS50102"/>
    </source>
</evidence>
<feature type="compositionally biased region" description="Pro residues" evidence="6">
    <location>
        <begin position="1672"/>
        <end position="1692"/>
    </location>
</feature>
<keyword evidence="3 5" id="KW-0694">RNA-binding</keyword>
<dbReference type="InterPro" id="IPR036397">
    <property type="entry name" value="RNaseH_sf"/>
</dbReference>
<sequence length="1769" mass="201263">MPDVSQLIIPCSSAKDMWDKLLSVYEQSSGQRLDMLYNQFFNFKKDPTDDISKHISKLESLWNDMQNELTKQENLKLPESMLMCRIINTLPDEYFDFKSVWESVSKEERSVDNLTQRLRLLEIRIQQRDECSTSSSTALIANAYENKQNMKGKVTKSNENFQKTRETRECYFCHRKRHLTKDCRYTKQKKLKDKEKDETKLKLNSKLSESLISERFNEQDEDIWIGDSGATNHITRNASFYTSYKDFPTQQTVKVGSNEKLIAYGSGTITIETCVKGKWQTHYLTDVWYVPNFSRNVMSLQCTLDKGFEMKMDKKGCKLFKTTTGEVIVEGKRLPGGLYGMLITSIKPENAAEVNLAKTQNVNMLQLWHERFGHQNKRHVQKWLKEQGIDAVMDNEPCEACIYGKQHRLSFGSREQYASTQPGNLIHVDVCGPMQEVSKGGMRYFVCFKDDFTKYRSTTGHIVKEILTDGGKEFVNKETSKITNKHGINHRITMPFTPQQNGSAERENRTLIEAARSMIYAKNMSLKLWAEAVNTATYVLNRTGPTQIEGKTPYELCFDKKPAVDHLRIFGTECFVHVCLMKREEIVTSRDVIFKETIPTFSLDIEKRNKELSSNQIDEQNDTQDIEKIESNVQTSDIYNLRDRSNISKPQRYIDAEINIAEGLEPKTYKEAMDSPNAQFWKEAMNEEMNSLMENDTKLNSNGEITRYKARLVAKGFVQKKGIDYEETFSPVARHDTIRTLLAIAANEDLKLVQFDIKTAFLYGDLQDQIYIKQPEGFNNGTDLVWKLKKSLYGLKHSPRCWNHKIVNFMKERCLKESTADPCLFFRKTNDHLLIIAIYVDDGIIAGTNEQEIKEFLDELMFSFKITSEPLNYFLGIEIERQPDGSIFINQKAYIKRFLEKFNMSQANKVGTPTDNFTVPGEAEILENVPFREAIGSLMHLSCLTRPDITFALNKVSQKLAAPTKYDWEAVKRIFKYLVGTTEYGIMYQKGHKVGVLESFSDADFAGDPETRRSTSGVVCKLAGGAISWLSQKQRSVSLSTTEAELVAASNTAKEVIWLNRLFSEISPLKEQPIIKVDNASTIKLIKNPEFHKRTKHIEVRHYFLREKYQEGIFNVEHISGKDQVTDIMTKGLPKPRFQMLRYLLVGNIPYEATEEQLKDIFSEVGPVVSFRLVYDRETGKPKGYGFCEYKDVDTAASAMRNLNAYELNGRALRVDNAASEKTREEMMVWAAEFAGINRGSNRQMVRANRQITLEEIEDGLNEDCSHFSVHKIVSETLGYRKVSARWVDKWLKEAAGEWYNTGITKLVDRMKKLMDLSKGPTLGIRRSCVCTHVRVGSKAVCFHVRNSLKLQAKSDFHQSVPGSWCHDQRKLHPTPHSMRSDVDLHAASPVMQNKQGRSPYGTEVDPEKAPEAITKAVASLPPEQMYELMKQMKVCDLTSGTELFVMKLDCVCVQNNPSEARNMLLQNPQLAYALLQAQVIMKIVDPKVALSILHRQHPAGLPTDIDLPPQASAMNMVPGPGIPVPTAAPSTSNMAPYMPGPPPPQQPPPAPAMEPAMYPDARGGSSFEPPAGPRGPVPLGDRDMRQPPLMDRDLRQPPMGDRDMRVAPHMGDRDMRHSPMGDQDLRYMPRGGGDQYSDNRFSGNNFDPRMNPRPNNFQPQQRPPYEQQPRGVPPSRPPMGPRPPPQAPPPVQQQQQQPQQQSPGQAPRAPMIPPTRPAAPLAAQDQEKAALIMQVLQLSEQQIAMLPPEQRHSIMILKDQIAKSSQQP</sequence>
<keyword evidence="4" id="KW-0539">Nucleus</keyword>
<dbReference type="EMBL" id="CP092867">
    <property type="protein sequence ID" value="UYV67702.1"/>
    <property type="molecule type" value="Genomic_DNA"/>
</dbReference>
<dbReference type="PANTHER" id="PTHR45735">
    <property type="entry name" value="CLEAVAGE STIMULATION FACTOR SUBUNIT 2"/>
    <property type="match status" value="1"/>
</dbReference>
<evidence type="ECO:0000256" key="3">
    <source>
        <dbReference type="ARBA" id="ARBA00022884"/>
    </source>
</evidence>
<dbReference type="Pfam" id="PF07727">
    <property type="entry name" value="RVT_2"/>
    <property type="match status" value="1"/>
</dbReference>
<dbReference type="SMART" id="SM00360">
    <property type="entry name" value="RRM"/>
    <property type="match status" value="1"/>
</dbReference>
<feature type="region of interest" description="Disordered" evidence="6">
    <location>
        <begin position="1527"/>
        <end position="1726"/>
    </location>
</feature>
<accession>A0ABY6KGW9</accession>
<dbReference type="Gene3D" id="1.10.20.70">
    <property type="entry name" value="Transcription termination and cleavage factor, C-terminal domain"/>
    <property type="match status" value="1"/>
</dbReference>
<feature type="compositionally biased region" description="Pro residues" evidence="6">
    <location>
        <begin position="1539"/>
        <end position="1553"/>
    </location>
</feature>
<dbReference type="Pfam" id="PF22936">
    <property type="entry name" value="Pol_BBD"/>
    <property type="match status" value="1"/>
</dbReference>
<dbReference type="InterPro" id="IPR054722">
    <property type="entry name" value="PolX-like_BBD"/>
</dbReference>
<evidence type="ECO:0000256" key="6">
    <source>
        <dbReference type="SAM" id="MobiDB-lite"/>
    </source>
</evidence>
<dbReference type="InterPro" id="IPR001584">
    <property type="entry name" value="Integrase_cat-core"/>
</dbReference>
<dbReference type="InterPro" id="IPR012677">
    <property type="entry name" value="Nucleotide-bd_a/b_plait_sf"/>
</dbReference>
<dbReference type="PANTHER" id="PTHR45735:SF2">
    <property type="entry name" value="CLEAVAGE STIMULATION FACTOR SUBUNIT 2"/>
    <property type="match status" value="1"/>
</dbReference>
<proteinExistence type="predicted"/>
<dbReference type="Pfam" id="PF00076">
    <property type="entry name" value="RRM_1"/>
    <property type="match status" value="1"/>
</dbReference>
<evidence type="ECO:0000256" key="2">
    <source>
        <dbReference type="ARBA" id="ARBA00022750"/>
    </source>
</evidence>
<feature type="compositionally biased region" description="Low complexity" evidence="6">
    <location>
        <begin position="1649"/>
        <end position="1671"/>
    </location>
</feature>
<keyword evidence="2" id="KW-0645">Protease</keyword>
<dbReference type="Gene3D" id="1.25.40.630">
    <property type="match status" value="1"/>
</dbReference>
<dbReference type="InterPro" id="IPR012337">
    <property type="entry name" value="RNaseH-like_sf"/>
</dbReference>